<proteinExistence type="inferred from homology"/>
<sequence>MTTVYKGSCLCREVVYEIEGEFENFYLCHCDRCRKDTGSAHAANLFSQDFKLRWLSGENQVRSYQLPDSCHAKSFCSHCGSALPHRLAGGSMLMVPAGSLDSELSIKPQAHLFCSERALWDNGLECIPSCEELPEENSSG</sequence>
<evidence type="ECO:0000259" key="5">
    <source>
        <dbReference type="PROSITE" id="PS51891"/>
    </source>
</evidence>
<reference evidence="6 7" key="1">
    <citation type="submission" date="2023-04" db="EMBL/GenBank/DDBJ databases">
        <title>A novel bacteria isolated from coastal sediment.</title>
        <authorList>
            <person name="Liu X.-J."/>
            <person name="Du Z.-J."/>
        </authorList>
    </citation>
    <scope>NUCLEOTIDE SEQUENCE [LARGE SCALE GENOMIC DNA]</scope>
    <source>
        <strain evidence="6 7">SDUM461003</strain>
    </source>
</reference>
<comment type="caution">
    <text evidence="6">The sequence shown here is derived from an EMBL/GenBank/DDBJ whole genome shotgun (WGS) entry which is preliminary data.</text>
</comment>
<evidence type="ECO:0000256" key="3">
    <source>
        <dbReference type="ARBA" id="ARBA00022833"/>
    </source>
</evidence>
<comment type="similarity">
    <text evidence="1">Belongs to the Gfa family.</text>
</comment>
<keyword evidence="7" id="KW-1185">Reference proteome</keyword>
<dbReference type="SUPFAM" id="SSF51316">
    <property type="entry name" value="Mss4-like"/>
    <property type="match status" value="1"/>
</dbReference>
<dbReference type="InterPro" id="IPR011057">
    <property type="entry name" value="Mss4-like_sf"/>
</dbReference>
<evidence type="ECO:0000256" key="2">
    <source>
        <dbReference type="ARBA" id="ARBA00022723"/>
    </source>
</evidence>
<dbReference type="Proteomes" id="UP001225316">
    <property type="component" value="Unassembled WGS sequence"/>
</dbReference>
<dbReference type="Pfam" id="PF04828">
    <property type="entry name" value="GFA"/>
    <property type="match status" value="1"/>
</dbReference>
<keyword evidence="3" id="KW-0862">Zinc</keyword>
<name>A0ABU1AR10_9BACT</name>
<evidence type="ECO:0000256" key="4">
    <source>
        <dbReference type="ARBA" id="ARBA00023239"/>
    </source>
</evidence>
<keyword evidence="4" id="KW-0456">Lyase</keyword>
<dbReference type="PROSITE" id="PS51891">
    <property type="entry name" value="CENP_V_GFA"/>
    <property type="match status" value="1"/>
</dbReference>
<gene>
    <name evidence="6" type="ORF">QEH52_03660</name>
</gene>
<protein>
    <submittedName>
        <fullName evidence="6">GFA family protein</fullName>
    </submittedName>
</protein>
<evidence type="ECO:0000313" key="6">
    <source>
        <dbReference type="EMBL" id="MDQ8206590.1"/>
    </source>
</evidence>
<dbReference type="Gene3D" id="3.90.1590.10">
    <property type="entry name" value="glutathione-dependent formaldehyde- activating enzyme (gfa)"/>
    <property type="match status" value="1"/>
</dbReference>
<dbReference type="PANTHER" id="PTHR33337:SF40">
    <property type="entry name" value="CENP-V_GFA DOMAIN-CONTAINING PROTEIN-RELATED"/>
    <property type="match status" value="1"/>
</dbReference>
<dbReference type="PANTHER" id="PTHR33337">
    <property type="entry name" value="GFA DOMAIN-CONTAINING PROTEIN"/>
    <property type="match status" value="1"/>
</dbReference>
<dbReference type="InterPro" id="IPR006913">
    <property type="entry name" value="CENP-V/GFA"/>
</dbReference>
<evidence type="ECO:0000313" key="7">
    <source>
        <dbReference type="Proteomes" id="UP001225316"/>
    </source>
</evidence>
<keyword evidence="2" id="KW-0479">Metal-binding</keyword>
<dbReference type="EMBL" id="JARXHW010000005">
    <property type="protein sequence ID" value="MDQ8206590.1"/>
    <property type="molecule type" value="Genomic_DNA"/>
</dbReference>
<evidence type="ECO:0000256" key="1">
    <source>
        <dbReference type="ARBA" id="ARBA00005495"/>
    </source>
</evidence>
<organism evidence="6 7">
    <name type="scientific">Thalassobacterium maritimum</name>
    <dbReference type="NCBI Taxonomy" id="3041265"/>
    <lineage>
        <taxon>Bacteria</taxon>
        <taxon>Pseudomonadati</taxon>
        <taxon>Verrucomicrobiota</taxon>
        <taxon>Opitutia</taxon>
        <taxon>Puniceicoccales</taxon>
        <taxon>Coraliomargaritaceae</taxon>
        <taxon>Thalassobacterium</taxon>
    </lineage>
</organism>
<accession>A0ABU1AR10</accession>
<feature type="domain" description="CENP-V/GFA" evidence="5">
    <location>
        <begin position="5"/>
        <end position="121"/>
    </location>
</feature>
<dbReference type="RefSeq" id="WP_308948690.1">
    <property type="nucleotide sequence ID" value="NZ_JARXHW010000005.1"/>
</dbReference>